<evidence type="ECO:0000256" key="1">
    <source>
        <dbReference type="SAM" id="MobiDB-lite"/>
    </source>
</evidence>
<sequence>MPIFTLALSHIHMINCKLLCDVFLDRHESGHPRPKQMHGMRKANNDSSRTEVSEYQTNAQVQHEQMLGRRRTDHRRTEGRTDEGGGGETSAIRWVLKTDGRTQ</sequence>
<keyword evidence="3" id="KW-1185">Reference proteome</keyword>
<evidence type="ECO:0000313" key="3">
    <source>
        <dbReference type="Proteomes" id="UP001620626"/>
    </source>
</evidence>
<accession>A0ABD2IMT2</accession>
<evidence type="ECO:0000313" key="2">
    <source>
        <dbReference type="EMBL" id="KAL3081382.1"/>
    </source>
</evidence>
<dbReference type="Proteomes" id="UP001620626">
    <property type="component" value="Unassembled WGS sequence"/>
</dbReference>
<feature type="compositionally biased region" description="Basic residues" evidence="1">
    <location>
        <begin position="32"/>
        <end position="41"/>
    </location>
</feature>
<reference evidence="2 3" key="1">
    <citation type="submission" date="2024-10" db="EMBL/GenBank/DDBJ databases">
        <authorList>
            <person name="Kim D."/>
        </authorList>
    </citation>
    <scope>NUCLEOTIDE SEQUENCE [LARGE SCALE GENOMIC DNA]</scope>
    <source>
        <strain evidence="2">BH-2024</strain>
    </source>
</reference>
<feature type="compositionally biased region" description="Polar residues" evidence="1">
    <location>
        <begin position="53"/>
        <end position="63"/>
    </location>
</feature>
<feature type="region of interest" description="Disordered" evidence="1">
    <location>
        <begin position="28"/>
        <end position="103"/>
    </location>
</feature>
<organism evidence="2 3">
    <name type="scientific">Heterodera trifolii</name>
    <dbReference type="NCBI Taxonomy" id="157864"/>
    <lineage>
        <taxon>Eukaryota</taxon>
        <taxon>Metazoa</taxon>
        <taxon>Ecdysozoa</taxon>
        <taxon>Nematoda</taxon>
        <taxon>Chromadorea</taxon>
        <taxon>Rhabditida</taxon>
        <taxon>Tylenchina</taxon>
        <taxon>Tylenchomorpha</taxon>
        <taxon>Tylenchoidea</taxon>
        <taxon>Heteroderidae</taxon>
        <taxon>Heteroderinae</taxon>
        <taxon>Heterodera</taxon>
    </lineage>
</organism>
<gene>
    <name evidence="2" type="ORF">niasHT_039859</name>
</gene>
<dbReference type="AlphaFoldDB" id="A0ABD2IMT2"/>
<name>A0ABD2IMT2_9BILA</name>
<comment type="caution">
    <text evidence="2">The sequence shown here is derived from an EMBL/GenBank/DDBJ whole genome shotgun (WGS) entry which is preliminary data.</text>
</comment>
<dbReference type="EMBL" id="JBICBT010001137">
    <property type="protein sequence ID" value="KAL3081382.1"/>
    <property type="molecule type" value="Genomic_DNA"/>
</dbReference>
<protein>
    <submittedName>
        <fullName evidence="2">Uncharacterized protein</fullName>
    </submittedName>
</protein>
<proteinExistence type="predicted"/>